<dbReference type="GO" id="GO:0016757">
    <property type="term" value="F:glycosyltransferase activity"/>
    <property type="evidence" value="ECO:0007669"/>
    <property type="project" value="UniProtKB-KW"/>
</dbReference>
<reference evidence="5 6" key="1">
    <citation type="submission" date="2019-07" db="EMBL/GenBank/DDBJ databases">
        <title>Whole genome shotgun sequence of Cellulomonas xylanilytica NBRC 101102.</title>
        <authorList>
            <person name="Hosoyama A."/>
            <person name="Uohara A."/>
            <person name="Ohji S."/>
            <person name="Ichikawa N."/>
        </authorList>
    </citation>
    <scope>NUCLEOTIDE SEQUENCE [LARGE SCALE GENOMIC DNA]</scope>
    <source>
        <strain evidence="5 6">NBRC 101102</strain>
    </source>
</reference>
<evidence type="ECO:0000313" key="6">
    <source>
        <dbReference type="Proteomes" id="UP000321118"/>
    </source>
</evidence>
<dbReference type="InterPro" id="IPR029044">
    <property type="entry name" value="Nucleotide-diphossugar_trans"/>
</dbReference>
<evidence type="ECO:0000259" key="4">
    <source>
        <dbReference type="Pfam" id="PF00535"/>
    </source>
</evidence>
<keyword evidence="6" id="KW-1185">Reference proteome</keyword>
<keyword evidence="3 5" id="KW-0808">Transferase</keyword>
<dbReference type="SUPFAM" id="SSF53448">
    <property type="entry name" value="Nucleotide-diphospho-sugar transferases"/>
    <property type="match status" value="1"/>
</dbReference>
<dbReference type="RefSeq" id="WP_222594600.1">
    <property type="nucleotide sequence ID" value="NZ_BJUB01000016.1"/>
</dbReference>
<dbReference type="InterPro" id="IPR050834">
    <property type="entry name" value="Glycosyltransf_2"/>
</dbReference>
<dbReference type="Pfam" id="PF00535">
    <property type="entry name" value="Glycos_transf_2"/>
    <property type="match status" value="1"/>
</dbReference>
<evidence type="ECO:0000256" key="1">
    <source>
        <dbReference type="ARBA" id="ARBA00006739"/>
    </source>
</evidence>
<protein>
    <submittedName>
        <fullName evidence="5">Glycosyl transferase</fullName>
    </submittedName>
</protein>
<organism evidence="5 6">
    <name type="scientific">Cellulomonas xylanilytica</name>
    <dbReference type="NCBI Taxonomy" id="233583"/>
    <lineage>
        <taxon>Bacteria</taxon>
        <taxon>Bacillati</taxon>
        <taxon>Actinomycetota</taxon>
        <taxon>Actinomycetes</taxon>
        <taxon>Micrococcales</taxon>
        <taxon>Cellulomonadaceae</taxon>
        <taxon>Cellulomonas</taxon>
    </lineage>
</organism>
<dbReference type="InterPro" id="IPR001173">
    <property type="entry name" value="Glyco_trans_2-like"/>
</dbReference>
<keyword evidence="2" id="KW-0328">Glycosyltransferase</keyword>
<gene>
    <name evidence="5" type="ORF">CXY01_39600</name>
</gene>
<evidence type="ECO:0000256" key="3">
    <source>
        <dbReference type="ARBA" id="ARBA00022679"/>
    </source>
</evidence>
<dbReference type="AlphaFoldDB" id="A0A510VE18"/>
<name>A0A510VE18_9CELL</name>
<dbReference type="EMBL" id="BJUB01000016">
    <property type="protein sequence ID" value="GEK23440.1"/>
    <property type="molecule type" value="Genomic_DNA"/>
</dbReference>
<feature type="domain" description="Glycosyltransferase 2-like" evidence="4">
    <location>
        <begin position="27"/>
        <end position="118"/>
    </location>
</feature>
<dbReference type="Proteomes" id="UP000321118">
    <property type="component" value="Unassembled WGS sequence"/>
</dbReference>
<evidence type="ECO:0000256" key="2">
    <source>
        <dbReference type="ARBA" id="ARBA00022676"/>
    </source>
</evidence>
<dbReference type="Gene3D" id="3.90.550.10">
    <property type="entry name" value="Spore Coat Polysaccharide Biosynthesis Protein SpsA, Chain A"/>
    <property type="match status" value="1"/>
</dbReference>
<sequence>MSKPEPEDDRVTVVVMSRDRREELLGSLARHRAPVVLVDNASTDGTAAAVRAALPRAEVVELPRNVGAAARTEGVRRARTPFVAFADDDSWWAPGSLRTAADVLAERPDVAVVHARVLLGADERVDPFDEVLARSPLPRVGGRPALLGFMACGAMVRADAFLGVGGFDEVVRFPGEEERVALDLVDAGWSLVHAPEAVVHHHPSPRRHAPGDRSAAVTRSAVLTAVLRLPWRDVARTAAGAARTADGRRGLRAALGDVPAAVRARRPVSPATLQARDLVRRAGSGAPASPARHG</sequence>
<evidence type="ECO:0000313" key="5">
    <source>
        <dbReference type="EMBL" id="GEK23440.1"/>
    </source>
</evidence>
<dbReference type="PANTHER" id="PTHR43685">
    <property type="entry name" value="GLYCOSYLTRANSFERASE"/>
    <property type="match status" value="1"/>
</dbReference>
<comment type="similarity">
    <text evidence="1">Belongs to the glycosyltransferase 2 family.</text>
</comment>
<comment type="caution">
    <text evidence="5">The sequence shown here is derived from an EMBL/GenBank/DDBJ whole genome shotgun (WGS) entry which is preliminary data.</text>
</comment>
<dbReference type="PANTHER" id="PTHR43685:SF5">
    <property type="entry name" value="GLYCOSYLTRANSFERASE EPSE-RELATED"/>
    <property type="match status" value="1"/>
</dbReference>
<accession>A0A510VE18</accession>
<proteinExistence type="inferred from homology"/>